<reference evidence="1 2" key="1">
    <citation type="submission" date="2019-02" db="EMBL/GenBank/DDBJ databases">
        <title>Deep-cultivation of Planctomycetes and their phenomic and genomic characterization uncovers novel biology.</title>
        <authorList>
            <person name="Wiegand S."/>
            <person name="Jogler M."/>
            <person name="Boedeker C."/>
            <person name="Pinto D."/>
            <person name="Vollmers J."/>
            <person name="Rivas-Marin E."/>
            <person name="Kohn T."/>
            <person name="Peeters S.H."/>
            <person name="Heuer A."/>
            <person name="Rast P."/>
            <person name="Oberbeckmann S."/>
            <person name="Bunk B."/>
            <person name="Jeske O."/>
            <person name="Meyerdierks A."/>
            <person name="Storesund J.E."/>
            <person name="Kallscheuer N."/>
            <person name="Luecker S."/>
            <person name="Lage O.M."/>
            <person name="Pohl T."/>
            <person name="Merkel B.J."/>
            <person name="Hornburger P."/>
            <person name="Mueller R.-W."/>
            <person name="Bruemmer F."/>
            <person name="Labrenz M."/>
            <person name="Spormann A.M."/>
            <person name="Op den Camp H."/>
            <person name="Overmann J."/>
            <person name="Amann R."/>
            <person name="Jetten M.S.M."/>
            <person name="Mascher T."/>
            <person name="Medema M.H."/>
            <person name="Devos D.P."/>
            <person name="Kaster A.-K."/>
            <person name="Ovreas L."/>
            <person name="Rohde M."/>
            <person name="Galperin M.Y."/>
            <person name="Jogler C."/>
        </authorList>
    </citation>
    <scope>NUCLEOTIDE SEQUENCE [LARGE SCALE GENOMIC DNA]</scope>
    <source>
        <strain evidence="1 2">Pla110</strain>
    </source>
</reference>
<dbReference type="RefSeq" id="WP_144995889.1">
    <property type="nucleotide sequence ID" value="NZ_CP036281.1"/>
</dbReference>
<name>A0A518CN31_9PLAN</name>
<proteinExistence type="predicted"/>
<protein>
    <submittedName>
        <fullName evidence="1">Uncharacterized protein</fullName>
    </submittedName>
</protein>
<organism evidence="1 2">
    <name type="scientific">Polystyrenella longa</name>
    <dbReference type="NCBI Taxonomy" id="2528007"/>
    <lineage>
        <taxon>Bacteria</taxon>
        <taxon>Pseudomonadati</taxon>
        <taxon>Planctomycetota</taxon>
        <taxon>Planctomycetia</taxon>
        <taxon>Planctomycetales</taxon>
        <taxon>Planctomycetaceae</taxon>
        <taxon>Polystyrenella</taxon>
    </lineage>
</organism>
<dbReference type="KEGG" id="plon:Pla110_23620"/>
<dbReference type="AlphaFoldDB" id="A0A518CN31"/>
<dbReference type="EMBL" id="CP036281">
    <property type="protein sequence ID" value="QDU80631.1"/>
    <property type="molecule type" value="Genomic_DNA"/>
</dbReference>
<keyword evidence="2" id="KW-1185">Reference proteome</keyword>
<sequence length="252" mass="28668">MTDELELEEDELKTLGILVEQSQQGATGMEKHILYKEVSDISQSRFRGILIYLLGLKLITLTRRTIILQDCPRVQYLGDGPIKLRKSKIVWFYDATAEGIQFFRRSKKHASNSEPQPSLDRASVEVRNGMQVIKTRSKRIGHMKATSSGVQHIRAQERQSDEILSPNEQYILIAMFEMQSTDSDSRQTQAKIDEKAFGPTCDSNALKSVFSKLKKRGFILASTGPRGGYWLSEKGNARAKILKYSMNKEDYQ</sequence>
<accession>A0A518CN31</accession>
<evidence type="ECO:0000313" key="2">
    <source>
        <dbReference type="Proteomes" id="UP000317178"/>
    </source>
</evidence>
<evidence type="ECO:0000313" key="1">
    <source>
        <dbReference type="EMBL" id="QDU80631.1"/>
    </source>
</evidence>
<dbReference type="Proteomes" id="UP000317178">
    <property type="component" value="Chromosome"/>
</dbReference>
<gene>
    <name evidence="1" type="ORF">Pla110_23620</name>
</gene>
<dbReference type="OrthoDB" id="9808360at2"/>